<keyword evidence="4" id="KW-0281">Fimbrium</keyword>
<evidence type="ECO:0000256" key="2">
    <source>
        <dbReference type="ARBA" id="ARBA00006671"/>
    </source>
</evidence>
<evidence type="ECO:0000256" key="3">
    <source>
        <dbReference type="ARBA" id="ARBA00022729"/>
    </source>
</evidence>
<dbReference type="Proteomes" id="UP000022311">
    <property type="component" value="Unassembled WGS sequence"/>
</dbReference>
<dbReference type="EMBL" id="JALD01000003">
    <property type="protein sequence ID" value="EUD12853.1"/>
    <property type="molecule type" value="Genomic_DNA"/>
</dbReference>
<evidence type="ECO:0000313" key="8">
    <source>
        <dbReference type="Proteomes" id="UP000022311"/>
    </source>
</evidence>
<dbReference type="GeneID" id="57291570"/>
<comment type="caution">
    <text evidence="7">The sequence shown here is derived from an EMBL/GenBank/DDBJ whole genome shotgun (WGS) entry which is preliminary data.</text>
</comment>
<sequence length="333" mass="35973">MITCTLQQSLSRILLLFCFIPTMQAACLQNPRFVNLISYVPSRTYNVSYDDLSTRDLETITIPYGGGGAYLDTPATGANDCGATYMYGRFLSPWAPNSNRIAPSNLPGISISVRTAAPVSGSGWFNETYLPPAGGIPGFRISHTNWDIIIKKTGQVTQSGSLTAGNVAYLYQTNTRPTNSTWYLTTLNMPSNSIKINVLSCSLKSSSYNIDMGDWDTTQFGGVGSTSPSVSIPIVLTCKPGTNIKATITSNAGYQDESTGKLKLEGTGQATGIAIQLLDKNNSPIRLNFRNSLQNNVPAGDYIFNWKARYIQTATTITPGTANSSAMVNIQYE</sequence>
<dbReference type="InterPro" id="IPR036937">
    <property type="entry name" value="Adhesion_dom_fimbrial_sf"/>
</dbReference>
<evidence type="ECO:0000256" key="1">
    <source>
        <dbReference type="ARBA" id="ARBA00004561"/>
    </source>
</evidence>
<gene>
    <name evidence="7" type="ORF">HMPREF1563_1062</name>
</gene>
<dbReference type="GO" id="GO:0043709">
    <property type="term" value="P:cell adhesion involved in single-species biofilm formation"/>
    <property type="evidence" value="ECO:0007669"/>
    <property type="project" value="TreeGrafter"/>
</dbReference>
<organism evidence="7 8">
    <name type="scientific">Providencia alcalifaciens 205/92</name>
    <dbReference type="NCBI Taxonomy" id="1256988"/>
    <lineage>
        <taxon>Bacteria</taxon>
        <taxon>Pseudomonadati</taxon>
        <taxon>Pseudomonadota</taxon>
        <taxon>Gammaproteobacteria</taxon>
        <taxon>Enterobacterales</taxon>
        <taxon>Morganellaceae</taxon>
        <taxon>Providencia</taxon>
    </lineage>
</organism>
<keyword evidence="3 5" id="KW-0732">Signal</keyword>
<comment type="subcellular location">
    <subcellularLocation>
        <location evidence="1">Fimbrium</location>
    </subcellularLocation>
</comment>
<dbReference type="SUPFAM" id="SSF49401">
    <property type="entry name" value="Bacterial adhesins"/>
    <property type="match status" value="1"/>
</dbReference>
<dbReference type="PANTHER" id="PTHR33420:SF3">
    <property type="entry name" value="FIMBRIAL SUBUNIT ELFA"/>
    <property type="match status" value="1"/>
</dbReference>
<evidence type="ECO:0000256" key="4">
    <source>
        <dbReference type="ARBA" id="ARBA00023263"/>
    </source>
</evidence>
<feature type="chain" id="PRO_5043539680" evidence="5">
    <location>
        <begin position="26"/>
        <end position="333"/>
    </location>
</feature>
<dbReference type="Gene3D" id="2.60.40.1090">
    <property type="entry name" value="Fimbrial-type adhesion domain"/>
    <property type="match status" value="1"/>
</dbReference>
<dbReference type="Gene3D" id="2.60.40.3310">
    <property type="match status" value="1"/>
</dbReference>
<dbReference type="RefSeq" id="WP_036959653.1">
    <property type="nucleotide sequence ID" value="NZ_JALD01000003.1"/>
</dbReference>
<accession>A0AAV3MAR4</accession>
<dbReference type="InterPro" id="IPR050263">
    <property type="entry name" value="Bact_Fimbrial_Adh_Pro"/>
</dbReference>
<feature type="signal peptide" evidence="5">
    <location>
        <begin position="1"/>
        <end position="25"/>
    </location>
</feature>
<evidence type="ECO:0000256" key="5">
    <source>
        <dbReference type="SAM" id="SignalP"/>
    </source>
</evidence>
<name>A0AAV3MAR4_9GAMM</name>
<evidence type="ECO:0000313" key="7">
    <source>
        <dbReference type="EMBL" id="EUD12853.1"/>
    </source>
</evidence>
<comment type="similarity">
    <text evidence="2">Belongs to the fimbrial protein family.</text>
</comment>
<evidence type="ECO:0000259" key="6">
    <source>
        <dbReference type="Pfam" id="PF00419"/>
    </source>
</evidence>
<dbReference type="AlphaFoldDB" id="A0AAV3MAR4"/>
<dbReference type="GO" id="GO:0009289">
    <property type="term" value="C:pilus"/>
    <property type="evidence" value="ECO:0007669"/>
    <property type="project" value="UniProtKB-SubCell"/>
</dbReference>
<dbReference type="InterPro" id="IPR008966">
    <property type="entry name" value="Adhesion_dom_sf"/>
</dbReference>
<feature type="domain" description="Fimbrial-type adhesion" evidence="6">
    <location>
        <begin position="200"/>
        <end position="332"/>
    </location>
</feature>
<dbReference type="PANTHER" id="PTHR33420">
    <property type="entry name" value="FIMBRIAL SUBUNIT ELFA-RELATED"/>
    <property type="match status" value="1"/>
</dbReference>
<dbReference type="InterPro" id="IPR000259">
    <property type="entry name" value="Adhesion_dom_fimbrial"/>
</dbReference>
<reference evidence="7 8" key="1">
    <citation type="submission" date="2014-01" db="EMBL/GenBank/DDBJ databases">
        <authorList>
            <person name="Durkin A.S."/>
            <person name="McCorrison J."/>
            <person name="Torralba M."/>
            <person name="Gillis M."/>
            <person name="Haft D.H."/>
            <person name="Methe B."/>
            <person name="Sutton G."/>
            <person name="Nelson K.E."/>
        </authorList>
    </citation>
    <scope>NUCLEOTIDE SEQUENCE [LARGE SCALE GENOMIC DNA]</scope>
    <source>
        <strain evidence="7 8">205/92</strain>
    </source>
</reference>
<proteinExistence type="inferred from homology"/>
<protein>
    <submittedName>
        <fullName evidence="7">Fimbrial protein</fullName>
    </submittedName>
</protein>
<dbReference type="Pfam" id="PF00419">
    <property type="entry name" value="Fimbrial"/>
    <property type="match status" value="1"/>
</dbReference>